<sequence length="381" mass="41572">MNRNDNNNRTPAEVYVLQTVSSNQQQHHLIENSALLPSTYEEKTVSMQHSSRPATSQLDEEIMGFGPVTPTFEPLKVCLDDDSSIEDGDEDMFDDDAFYFGDEDFQALLSRVPTKTPIPSNRISSSALPAQNSFIPLHHSAVAPTTDSIGISEPIHCIDSAASSTTGGLPSSGPSSSEAPGLLRLCVYCTIEGKDDAVALVYNGPCLIIVIHGICCFAWQILNSNTFSVLFPLLLPLASLGNLTLLSQESALSHLSSNSASKKPKSKRRVSLHNDVAVVPIPSRTDYPNLVKERLWSSATELYQNAARNSLEFAAEGWNWRNVTDDEHMIVAPSGERIHPIHLMHSFQHGGHLNAPQENDVCKNQAKVDPPISMDTEVVSS</sequence>
<dbReference type="AlphaFoldDB" id="A0ABD3QCV9"/>
<reference evidence="2 3" key="1">
    <citation type="journal article" date="2020" name="G3 (Bethesda)">
        <title>Improved Reference Genome for Cyclotella cryptica CCMP332, a Model for Cell Wall Morphogenesis, Salinity Adaptation, and Lipid Production in Diatoms (Bacillariophyta).</title>
        <authorList>
            <person name="Roberts W.R."/>
            <person name="Downey K.M."/>
            <person name="Ruck E.C."/>
            <person name="Traller J.C."/>
            <person name="Alverson A.J."/>
        </authorList>
    </citation>
    <scope>NUCLEOTIDE SEQUENCE [LARGE SCALE GENOMIC DNA]</scope>
    <source>
        <strain evidence="2 3">CCMP332</strain>
    </source>
</reference>
<keyword evidence="1" id="KW-0472">Membrane</keyword>
<dbReference type="EMBL" id="JABMIG020000066">
    <property type="protein sequence ID" value="KAL3796005.1"/>
    <property type="molecule type" value="Genomic_DNA"/>
</dbReference>
<keyword evidence="3" id="KW-1185">Reference proteome</keyword>
<keyword evidence="1" id="KW-0812">Transmembrane</keyword>
<gene>
    <name evidence="2" type="ORF">HJC23_013062</name>
</gene>
<accession>A0ABD3QCV9</accession>
<feature type="transmembrane region" description="Helical" evidence="1">
    <location>
        <begin position="200"/>
        <end position="221"/>
    </location>
</feature>
<protein>
    <submittedName>
        <fullName evidence="2">Uncharacterized protein</fullName>
    </submittedName>
</protein>
<dbReference type="Proteomes" id="UP001516023">
    <property type="component" value="Unassembled WGS sequence"/>
</dbReference>
<name>A0ABD3QCV9_9STRA</name>
<proteinExistence type="predicted"/>
<organism evidence="2 3">
    <name type="scientific">Cyclotella cryptica</name>
    <dbReference type="NCBI Taxonomy" id="29204"/>
    <lineage>
        <taxon>Eukaryota</taxon>
        <taxon>Sar</taxon>
        <taxon>Stramenopiles</taxon>
        <taxon>Ochrophyta</taxon>
        <taxon>Bacillariophyta</taxon>
        <taxon>Coscinodiscophyceae</taxon>
        <taxon>Thalassiosirophycidae</taxon>
        <taxon>Stephanodiscales</taxon>
        <taxon>Stephanodiscaceae</taxon>
        <taxon>Cyclotella</taxon>
    </lineage>
</organism>
<comment type="caution">
    <text evidence="2">The sequence shown here is derived from an EMBL/GenBank/DDBJ whole genome shotgun (WGS) entry which is preliminary data.</text>
</comment>
<keyword evidence="1" id="KW-1133">Transmembrane helix</keyword>
<evidence type="ECO:0000313" key="2">
    <source>
        <dbReference type="EMBL" id="KAL3796005.1"/>
    </source>
</evidence>
<evidence type="ECO:0000313" key="3">
    <source>
        <dbReference type="Proteomes" id="UP001516023"/>
    </source>
</evidence>
<evidence type="ECO:0000256" key="1">
    <source>
        <dbReference type="SAM" id="Phobius"/>
    </source>
</evidence>